<dbReference type="OrthoDB" id="10559229at2759"/>
<protein>
    <recommendedName>
        <fullName evidence="3">DDE Tnp4 domain-containing protein</fullName>
    </recommendedName>
</protein>
<organism evidence="1 2">
    <name type="scientific">Chytriomyces confervae</name>
    <dbReference type="NCBI Taxonomy" id="246404"/>
    <lineage>
        <taxon>Eukaryota</taxon>
        <taxon>Fungi</taxon>
        <taxon>Fungi incertae sedis</taxon>
        <taxon>Chytridiomycota</taxon>
        <taxon>Chytridiomycota incertae sedis</taxon>
        <taxon>Chytridiomycetes</taxon>
        <taxon>Chytridiales</taxon>
        <taxon>Chytriomycetaceae</taxon>
        <taxon>Chytriomyces</taxon>
    </lineage>
</organism>
<dbReference type="Proteomes" id="UP000320333">
    <property type="component" value="Unassembled WGS sequence"/>
</dbReference>
<evidence type="ECO:0008006" key="3">
    <source>
        <dbReference type="Google" id="ProtNLM"/>
    </source>
</evidence>
<reference evidence="1 2" key="1">
    <citation type="journal article" date="2019" name="Sci. Rep.">
        <title>Comparative genomics of chytrid fungi reveal insights into the obligate biotrophic and pathogenic lifestyle of Synchytrium endobioticum.</title>
        <authorList>
            <person name="van de Vossenberg B.T.L.H."/>
            <person name="Warris S."/>
            <person name="Nguyen H.D.T."/>
            <person name="van Gent-Pelzer M.P.E."/>
            <person name="Joly D.L."/>
            <person name="van de Geest H.C."/>
            <person name="Bonants P.J.M."/>
            <person name="Smith D.S."/>
            <person name="Levesque C.A."/>
            <person name="van der Lee T.A.J."/>
        </authorList>
    </citation>
    <scope>NUCLEOTIDE SEQUENCE [LARGE SCALE GENOMIC DNA]</scope>
    <source>
        <strain evidence="1 2">CBS 675.73</strain>
    </source>
</reference>
<dbReference type="AlphaFoldDB" id="A0A507CS79"/>
<accession>A0A507CS79</accession>
<evidence type="ECO:0000313" key="2">
    <source>
        <dbReference type="Proteomes" id="UP000320333"/>
    </source>
</evidence>
<gene>
    <name evidence="1" type="ORF">CcCBS67573_g10544</name>
</gene>
<evidence type="ECO:0000313" key="1">
    <source>
        <dbReference type="EMBL" id="TPX41958.1"/>
    </source>
</evidence>
<keyword evidence="2" id="KW-1185">Reference proteome</keyword>
<sequence>MGLFEGLTSPRYDSQFEMQTAHDKLAKPFQIEATLFRHRYQVAVALGTSQIVYMGGGVPCGKWPDLKMAHETLLRLIEPGERDAADQGYRGDPRLITKLADTSAAAIAQNHNLKQMGACHERRS</sequence>
<comment type="caution">
    <text evidence="1">The sequence shown here is derived from an EMBL/GenBank/DDBJ whole genome shotgun (WGS) entry which is preliminary data.</text>
</comment>
<dbReference type="EMBL" id="QEAP01001681">
    <property type="protein sequence ID" value="TPX41958.1"/>
    <property type="molecule type" value="Genomic_DNA"/>
</dbReference>
<name>A0A507CS79_9FUNG</name>
<proteinExistence type="predicted"/>